<name>A0A6B8WBY9_9CORY</name>
<feature type="compositionally biased region" description="Polar residues" evidence="9">
    <location>
        <begin position="1"/>
        <end position="11"/>
    </location>
</feature>
<evidence type="ECO:0000256" key="1">
    <source>
        <dbReference type="ARBA" id="ARBA00012513"/>
    </source>
</evidence>
<gene>
    <name evidence="11" type="primary">pknG</name>
    <name evidence="11" type="ORF">COCCU_12380</name>
</gene>
<dbReference type="PANTHER" id="PTHR24363">
    <property type="entry name" value="SERINE/THREONINE PROTEIN KINASE"/>
    <property type="match status" value="1"/>
</dbReference>
<accession>A0A6B8WBY9</accession>
<dbReference type="InterPro" id="IPR008271">
    <property type="entry name" value="Ser/Thr_kinase_AS"/>
</dbReference>
<dbReference type="Pfam" id="PF16918">
    <property type="entry name" value="PknG_TPR"/>
    <property type="match status" value="1"/>
</dbReference>
<keyword evidence="4" id="KW-0547">Nucleotide-binding</keyword>
<protein>
    <recommendedName>
        <fullName evidence="1">non-specific serine/threonine protein kinase</fullName>
        <ecNumber evidence="1">2.7.11.1</ecNumber>
    </recommendedName>
</protein>
<keyword evidence="12" id="KW-1185">Reference proteome</keyword>
<feature type="compositionally biased region" description="Basic and acidic residues" evidence="9">
    <location>
        <begin position="234"/>
        <end position="256"/>
    </location>
</feature>
<feature type="region of interest" description="Disordered" evidence="9">
    <location>
        <begin position="1"/>
        <end position="33"/>
    </location>
</feature>
<dbReference type="SUPFAM" id="SSF48452">
    <property type="entry name" value="TPR-like"/>
    <property type="match status" value="1"/>
</dbReference>
<dbReference type="EC" id="2.7.11.1" evidence="1"/>
<reference evidence="11 12" key="1">
    <citation type="submission" date="2019-11" db="EMBL/GenBank/DDBJ databases">
        <title>Complete genome sequence of Corynebacterium kalinowskii 1959, a novel Corynebacterium species isolated from soil of a small paddock in Vilsendorf, Germany.</title>
        <authorList>
            <person name="Schaffert L."/>
            <person name="Ruwe M."/>
            <person name="Milse J."/>
            <person name="Hanuschka K."/>
            <person name="Ortseifen V."/>
            <person name="Droste J."/>
            <person name="Brandt D."/>
            <person name="Schlueter L."/>
            <person name="Kutter Y."/>
            <person name="Vinke S."/>
            <person name="Viehoefer P."/>
            <person name="Jacob L."/>
            <person name="Luebke N.-C."/>
            <person name="Schulte-Berndt E."/>
            <person name="Hain C."/>
            <person name="Linder M."/>
            <person name="Schmidt P."/>
            <person name="Wollenschlaeger L."/>
            <person name="Luttermann T."/>
            <person name="Thieme E."/>
            <person name="Hassa J."/>
            <person name="Haak M."/>
            <person name="Wittchen M."/>
            <person name="Mentz A."/>
            <person name="Persicke M."/>
            <person name="Busche T."/>
            <person name="Ruckert C."/>
        </authorList>
    </citation>
    <scope>NUCLEOTIDE SEQUENCE [LARGE SCALE GENOMIC DNA]</scope>
    <source>
        <strain evidence="11 12">2039</strain>
    </source>
</reference>
<feature type="domain" description="Protein kinase" evidence="10">
    <location>
        <begin position="320"/>
        <end position="566"/>
    </location>
</feature>
<evidence type="ECO:0000313" key="12">
    <source>
        <dbReference type="Proteomes" id="UP000424462"/>
    </source>
</evidence>
<dbReference type="InterPro" id="IPR031636">
    <property type="entry name" value="PknG_TPR"/>
</dbReference>
<keyword evidence="5 11" id="KW-0418">Kinase</keyword>
<keyword evidence="2" id="KW-0723">Serine/threonine-protein kinase</keyword>
<feature type="region of interest" description="Disordered" evidence="9">
    <location>
        <begin position="229"/>
        <end position="267"/>
    </location>
</feature>
<dbReference type="CDD" id="cd14014">
    <property type="entry name" value="STKc_PknB_like"/>
    <property type="match status" value="1"/>
</dbReference>
<evidence type="ECO:0000256" key="2">
    <source>
        <dbReference type="ARBA" id="ARBA00022527"/>
    </source>
</evidence>
<feature type="compositionally biased region" description="Low complexity" evidence="9">
    <location>
        <begin position="133"/>
        <end position="143"/>
    </location>
</feature>
<dbReference type="EMBL" id="CP046455">
    <property type="protein sequence ID" value="QGU08376.1"/>
    <property type="molecule type" value="Genomic_DNA"/>
</dbReference>
<dbReference type="Pfam" id="PF00069">
    <property type="entry name" value="Pkinase"/>
    <property type="match status" value="1"/>
</dbReference>
<feature type="region of interest" description="Disordered" evidence="9">
    <location>
        <begin position="69"/>
        <end position="106"/>
    </location>
</feature>
<proteinExistence type="predicted"/>
<dbReference type="Gene3D" id="1.10.510.10">
    <property type="entry name" value="Transferase(Phosphotransferase) domain 1"/>
    <property type="match status" value="1"/>
</dbReference>
<dbReference type="FunFam" id="1.10.510.10:FF:000306">
    <property type="entry name" value="Serine/threonine protein kinase"/>
    <property type="match status" value="1"/>
</dbReference>
<dbReference type="InterPro" id="IPR011990">
    <property type="entry name" value="TPR-like_helical_dom_sf"/>
</dbReference>
<evidence type="ECO:0000256" key="6">
    <source>
        <dbReference type="ARBA" id="ARBA00022840"/>
    </source>
</evidence>
<dbReference type="AlphaFoldDB" id="A0A6B8WBY9"/>
<dbReference type="Proteomes" id="UP000424462">
    <property type="component" value="Chromosome"/>
</dbReference>
<dbReference type="PROSITE" id="PS00108">
    <property type="entry name" value="PROTEIN_KINASE_ST"/>
    <property type="match status" value="1"/>
</dbReference>
<comment type="catalytic activity">
    <reaction evidence="7">
        <text>L-threonyl-[protein] + ATP = O-phospho-L-threonyl-[protein] + ADP + H(+)</text>
        <dbReference type="Rhea" id="RHEA:46608"/>
        <dbReference type="Rhea" id="RHEA-COMP:11060"/>
        <dbReference type="Rhea" id="RHEA-COMP:11605"/>
        <dbReference type="ChEBI" id="CHEBI:15378"/>
        <dbReference type="ChEBI" id="CHEBI:30013"/>
        <dbReference type="ChEBI" id="CHEBI:30616"/>
        <dbReference type="ChEBI" id="CHEBI:61977"/>
        <dbReference type="ChEBI" id="CHEBI:456216"/>
        <dbReference type="EC" id="2.7.11.1"/>
    </reaction>
</comment>
<evidence type="ECO:0000256" key="8">
    <source>
        <dbReference type="ARBA" id="ARBA00048679"/>
    </source>
</evidence>
<evidence type="ECO:0000313" key="11">
    <source>
        <dbReference type="EMBL" id="QGU08376.1"/>
    </source>
</evidence>
<dbReference type="Gene3D" id="1.25.40.10">
    <property type="entry name" value="Tetratricopeptide repeat domain"/>
    <property type="match status" value="2"/>
</dbReference>
<dbReference type="GO" id="GO:0106310">
    <property type="term" value="F:protein serine kinase activity"/>
    <property type="evidence" value="ECO:0007669"/>
    <property type="project" value="RHEA"/>
</dbReference>
<dbReference type="GO" id="GO:0004674">
    <property type="term" value="F:protein serine/threonine kinase activity"/>
    <property type="evidence" value="ECO:0007669"/>
    <property type="project" value="UniProtKB-KW"/>
</dbReference>
<dbReference type="GO" id="GO:0005524">
    <property type="term" value="F:ATP binding"/>
    <property type="evidence" value="ECO:0007669"/>
    <property type="project" value="UniProtKB-KW"/>
</dbReference>
<dbReference type="InterPro" id="IPR011009">
    <property type="entry name" value="Kinase-like_dom_sf"/>
</dbReference>
<dbReference type="SMART" id="SM00220">
    <property type="entry name" value="S_TKc"/>
    <property type="match status" value="1"/>
</dbReference>
<evidence type="ECO:0000256" key="9">
    <source>
        <dbReference type="SAM" id="MobiDB-lite"/>
    </source>
</evidence>
<dbReference type="PANTHER" id="PTHR24363:SF0">
    <property type="entry name" value="SERINE_THREONINE KINASE LIKE DOMAIN CONTAINING 1"/>
    <property type="match status" value="1"/>
</dbReference>
<dbReference type="InterPro" id="IPR000719">
    <property type="entry name" value="Prot_kinase_dom"/>
</dbReference>
<evidence type="ECO:0000256" key="3">
    <source>
        <dbReference type="ARBA" id="ARBA00022679"/>
    </source>
</evidence>
<comment type="catalytic activity">
    <reaction evidence="8">
        <text>L-seryl-[protein] + ATP = O-phospho-L-seryl-[protein] + ADP + H(+)</text>
        <dbReference type="Rhea" id="RHEA:17989"/>
        <dbReference type="Rhea" id="RHEA-COMP:9863"/>
        <dbReference type="Rhea" id="RHEA-COMP:11604"/>
        <dbReference type="ChEBI" id="CHEBI:15378"/>
        <dbReference type="ChEBI" id="CHEBI:29999"/>
        <dbReference type="ChEBI" id="CHEBI:30616"/>
        <dbReference type="ChEBI" id="CHEBI:83421"/>
        <dbReference type="ChEBI" id="CHEBI:456216"/>
        <dbReference type="EC" id="2.7.11.1"/>
    </reaction>
</comment>
<sequence>MSTDPNQQPCENTPPPAEAGGHGQTPEPVDIDTEAVAFDPFADEETPEDEVVFDDDEVVGPEYVGTQAVKFDPFADEDTPEDGAATAETEQVAAGRARANPEHIGTEAVKFDPFADDDEDEIEVEFDPTLGVAIPIPRPAAADPRPPAPEHPSLNYEGTEAVKFDPFADDDEEDEELLDADIGALIQELGSLREQPGGVPEPDEPVSSSAPVISPQDARDGLMSTGIRVSGLLDDDHGTEPHERNLAQDTSARSRQEAISTFRQRRGTRRVGRTVADGMVHLPFVGLTNPAAALKSAEDIQKAKVAPPQLKAGDSIADQYLIMGPIAHGGLGWIYLAEDQNVSGRLVVLKGMQAEKSLEEQGTAEAEREFLADITHPGIVKIFNFIDDPRVPGGFIVMEYVGGPSLRDRRNVLADRTFSIDIAIGYILEVLPALDYLHSRGVVYNDLKPSNIIITEDQVKLIDLGAVSGIGAFGYIYGTKGFQAPEVGTEGPSVASDIYTIGRTLAALTLQLPADERGIYKPGLPTPAEEPLFRRYLSFYRFLQRATHVDPQRRFRNIEEMRTQLFGVLREILAVRDGRQFPAQHSLFSPQRSTFGTKLLVFRTDQLIDGIDRTARITTSEVVSALAAPLIDRSDVGAAMLSGSSYTEPQEALETLRQAMKTEEYQHSSEIPLGVVRALLDLGFTGQARSWLASLAERLGHDWRFQWYSGVTDLLLDDFAAAQEHFNSVLSILPGESAPKLAIAAVNELLLQQLGYDRTPLLDPAATRMAANFDLDSEELDDAAFTAINDAWTHTTEDPALLRFVAMRLYGLVWRTNPTTVSSAFGLSRQLTAENQIEMAVAALDKVPLASRHHRMAQLTTILELVSGKLTEGRIRRAARRLEEIPTNEPRFFQIKTAVLSAALNYLRDADLRSAASSNELFEFSFTQRGLRYGLSETLRQQARQAPFARHRYALVDMANQVRPVTWF</sequence>
<evidence type="ECO:0000256" key="7">
    <source>
        <dbReference type="ARBA" id="ARBA00047899"/>
    </source>
</evidence>
<keyword evidence="6" id="KW-0067">ATP-binding</keyword>
<evidence type="ECO:0000256" key="4">
    <source>
        <dbReference type="ARBA" id="ARBA00022741"/>
    </source>
</evidence>
<feature type="region of interest" description="Disordered" evidence="9">
    <location>
        <begin position="193"/>
        <end position="216"/>
    </location>
</feature>
<dbReference type="SUPFAM" id="SSF56112">
    <property type="entry name" value="Protein kinase-like (PK-like)"/>
    <property type="match status" value="1"/>
</dbReference>
<organism evidence="11 12">
    <name type="scientific">Corynebacterium occultum</name>
    <dbReference type="NCBI Taxonomy" id="2675219"/>
    <lineage>
        <taxon>Bacteria</taxon>
        <taxon>Bacillati</taxon>
        <taxon>Actinomycetota</taxon>
        <taxon>Actinomycetes</taxon>
        <taxon>Mycobacteriales</taxon>
        <taxon>Corynebacteriaceae</taxon>
        <taxon>Corynebacterium</taxon>
    </lineage>
</organism>
<feature type="region of interest" description="Disordered" evidence="9">
    <location>
        <begin position="130"/>
        <end position="160"/>
    </location>
</feature>
<dbReference type="Gene3D" id="3.30.200.20">
    <property type="entry name" value="Phosphorylase Kinase, domain 1"/>
    <property type="match status" value="1"/>
</dbReference>
<dbReference type="PROSITE" id="PS50011">
    <property type="entry name" value="PROTEIN_KINASE_DOM"/>
    <property type="match status" value="1"/>
</dbReference>
<evidence type="ECO:0000256" key="5">
    <source>
        <dbReference type="ARBA" id="ARBA00022777"/>
    </source>
</evidence>
<evidence type="ECO:0000259" key="10">
    <source>
        <dbReference type="PROSITE" id="PS50011"/>
    </source>
</evidence>
<keyword evidence="3 11" id="KW-0808">Transferase</keyword>
<dbReference type="KEGG" id="cok:COCCU_12380"/>